<reference evidence="1" key="1">
    <citation type="submission" date="2024-07" db="EMBL/GenBank/DDBJ databases">
        <authorList>
            <person name="Pedron J."/>
        </authorList>
    </citation>
    <scope>NUCLEOTIDE SEQUENCE</scope>
    <source>
        <strain evidence="1">A003-S1-M15</strain>
    </source>
</reference>
<dbReference type="AlphaFoldDB" id="A0AB39IS47"/>
<proteinExistence type="predicted"/>
<protein>
    <submittedName>
        <fullName evidence="1">Uncharacterized protein</fullName>
    </submittedName>
</protein>
<organism evidence="1">
    <name type="scientific">Dickeya oryzae</name>
    <dbReference type="NCBI Taxonomy" id="1240404"/>
    <lineage>
        <taxon>Bacteria</taxon>
        <taxon>Pseudomonadati</taxon>
        <taxon>Pseudomonadota</taxon>
        <taxon>Gammaproteobacteria</taxon>
        <taxon>Enterobacterales</taxon>
        <taxon>Pectobacteriaceae</taxon>
        <taxon>Dickeya</taxon>
    </lineage>
</organism>
<dbReference type="EMBL" id="CP162670">
    <property type="protein sequence ID" value="XDL25893.1"/>
    <property type="molecule type" value="Genomic_DNA"/>
</dbReference>
<accession>A0AB39IS47</accession>
<dbReference type="GeneID" id="302581365"/>
<evidence type="ECO:0000313" key="1">
    <source>
        <dbReference type="EMBL" id="XDL25893.1"/>
    </source>
</evidence>
<dbReference type="RefSeq" id="WP_210176478.1">
    <property type="nucleotide sequence ID" value="NZ_CP162670.1"/>
</dbReference>
<name>A0AB39IS47_9GAMM</name>
<sequence length="55" mass="6263">MADEFWCQKNHFLNKVIAEAQANVPLWSSMKISLIGDEIKTIQASDNKKPDDLTE</sequence>
<gene>
    <name evidence="1" type="ORF">LF929_006790</name>
</gene>